<organism evidence="3 4">
    <name type="scientific">Silurus asotus</name>
    <name type="common">Amur catfish</name>
    <name type="synonym">Parasilurus asotus</name>
    <dbReference type="NCBI Taxonomy" id="30991"/>
    <lineage>
        <taxon>Eukaryota</taxon>
        <taxon>Metazoa</taxon>
        <taxon>Chordata</taxon>
        <taxon>Craniata</taxon>
        <taxon>Vertebrata</taxon>
        <taxon>Euteleostomi</taxon>
        <taxon>Actinopterygii</taxon>
        <taxon>Neopterygii</taxon>
        <taxon>Teleostei</taxon>
        <taxon>Ostariophysi</taxon>
        <taxon>Siluriformes</taxon>
        <taxon>Siluridae</taxon>
        <taxon>Silurus</taxon>
    </lineage>
</organism>
<dbReference type="InterPro" id="IPR051261">
    <property type="entry name" value="NLR"/>
</dbReference>
<proteinExistence type="predicted"/>
<dbReference type="Proteomes" id="UP001205998">
    <property type="component" value="Unassembled WGS sequence"/>
</dbReference>
<reference evidence="3" key="1">
    <citation type="submission" date="2018-07" db="EMBL/GenBank/DDBJ databases">
        <title>Comparative genomics of catfishes provides insights into carnivory and benthic adaptation.</title>
        <authorList>
            <person name="Zhang Y."/>
            <person name="Wang D."/>
            <person name="Peng Z."/>
            <person name="Zheng S."/>
            <person name="Shao F."/>
            <person name="Tao W."/>
        </authorList>
    </citation>
    <scope>NUCLEOTIDE SEQUENCE</scope>
    <source>
        <strain evidence="3">Chongqing</strain>
    </source>
</reference>
<keyword evidence="1" id="KW-0433">Leucine-rich repeat</keyword>
<comment type="caution">
    <text evidence="3">The sequence shown here is derived from an EMBL/GenBank/DDBJ whole genome shotgun (WGS) entry which is preliminary data.</text>
</comment>
<evidence type="ECO:0000256" key="1">
    <source>
        <dbReference type="ARBA" id="ARBA00022614"/>
    </source>
</evidence>
<dbReference type="SUPFAM" id="SSF52047">
    <property type="entry name" value="RNI-like"/>
    <property type="match status" value="1"/>
</dbReference>
<feature type="non-terminal residue" evidence="3">
    <location>
        <position position="1"/>
    </location>
</feature>
<accession>A0AAD5A2D2</accession>
<name>A0AAD5A2D2_SILAS</name>
<keyword evidence="4" id="KW-1185">Reference proteome</keyword>
<dbReference type="PANTHER" id="PTHR24106">
    <property type="entry name" value="NACHT, LRR AND CARD DOMAINS-CONTAINING"/>
    <property type="match status" value="1"/>
</dbReference>
<protein>
    <submittedName>
        <fullName evidence="3">NACHT, LRR and PYD domains-containing protein 12 isoform X3</fullName>
    </submittedName>
</protein>
<dbReference type="Pfam" id="PF13516">
    <property type="entry name" value="LRR_6"/>
    <property type="match status" value="2"/>
</dbReference>
<sequence>YKEGSMKEDDCAGLFSALDLNPSHLRELNLNRNKPGESGLRNLCDLLKNPECKLQKLQLRNSSVTERSCTDLISALTTNPSHLTELDLSENPLGNAGVIQISTLLKTPSCKLHTLL</sequence>
<dbReference type="Gene3D" id="3.80.10.10">
    <property type="entry name" value="Ribonuclease Inhibitor"/>
    <property type="match status" value="1"/>
</dbReference>
<gene>
    <name evidence="3" type="ORF">C0J50_12234</name>
</gene>
<evidence type="ECO:0000256" key="2">
    <source>
        <dbReference type="ARBA" id="ARBA00022737"/>
    </source>
</evidence>
<dbReference type="InterPro" id="IPR032675">
    <property type="entry name" value="LRR_dom_sf"/>
</dbReference>
<dbReference type="InterPro" id="IPR001611">
    <property type="entry name" value="Leu-rich_rpt"/>
</dbReference>
<keyword evidence="2" id="KW-0677">Repeat</keyword>
<dbReference type="EMBL" id="MU581780">
    <property type="protein sequence ID" value="KAI5608633.1"/>
    <property type="molecule type" value="Genomic_DNA"/>
</dbReference>
<evidence type="ECO:0000313" key="3">
    <source>
        <dbReference type="EMBL" id="KAI5608633.1"/>
    </source>
</evidence>
<dbReference type="AlphaFoldDB" id="A0AAD5A2D2"/>
<dbReference type="SMART" id="SM00368">
    <property type="entry name" value="LRR_RI"/>
    <property type="match status" value="3"/>
</dbReference>
<evidence type="ECO:0000313" key="4">
    <source>
        <dbReference type="Proteomes" id="UP001205998"/>
    </source>
</evidence>